<dbReference type="Pfam" id="PF21376">
    <property type="entry name" value="TOR1A_C"/>
    <property type="match status" value="1"/>
</dbReference>
<name>A0A6G0TPG8_APHGL</name>
<dbReference type="Proteomes" id="UP000475862">
    <property type="component" value="Unassembled WGS sequence"/>
</dbReference>
<evidence type="ECO:0000256" key="1">
    <source>
        <dbReference type="ARBA" id="ARBA00006235"/>
    </source>
</evidence>
<evidence type="ECO:0000313" key="3">
    <source>
        <dbReference type="EMBL" id="KAE9536552.1"/>
    </source>
</evidence>
<comment type="caution">
    <text evidence="3">The sequence shown here is derived from an EMBL/GenBank/DDBJ whole genome shotgun (WGS) entry which is preliminary data.</text>
</comment>
<dbReference type="GO" id="GO:0012505">
    <property type="term" value="C:endomembrane system"/>
    <property type="evidence" value="ECO:0007669"/>
    <property type="project" value="UniProtKB-ARBA"/>
</dbReference>
<dbReference type="PANTHER" id="PTHR10760:SF2">
    <property type="entry name" value="LD13476P-RELATED"/>
    <property type="match status" value="1"/>
</dbReference>
<dbReference type="SUPFAM" id="SSF52540">
    <property type="entry name" value="P-loop containing nucleoside triphosphate hydrolases"/>
    <property type="match status" value="1"/>
</dbReference>
<dbReference type="Gene3D" id="3.40.50.300">
    <property type="entry name" value="P-loop containing nucleotide triphosphate hydrolases"/>
    <property type="match status" value="1"/>
</dbReference>
<dbReference type="PANTHER" id="PTHR10760">
    <property type="entry name" value="TORSIN"/>
    <property type="match status" value="1"/>
</dbReference>
<sequence>MLCSKYFSFYILSCLFFFKSTAVYGLVDPITGTFVVGAFLTGYFYNKSNFTMPNIFPIFGRCPKTYDIKELERAIEKRFFGQHIATKIVLSALAGNLHRSKSNKKPLVMCFQGWTGSGKNFLTELIASHMFTSEAVRKLRFHVIHGRSDFIYQSQINVYKEKLYYDVKSKIKSCDTNVFVFDETHYIPIGILDILIPILENNDVSIDSRNSIFIFLTNAGGKAIVTKYLDLWSKGISRESMKIQDFDIILQKSAFNEKGGLMKSGLIDSHIVDYYVPFLPLERDHVVKCIEAEFKNLKKYLDSSTKSEILEMVSFGPEPENLFATSGCKRINQFVASQSNSDLV</sequence>
<dbReference type="GO" id="GO:0071218">
    <property type="term" value="P:cellular response to misfolded protein"/>
    <property type="evidence" value="ECO:0007669"/>
    <property type="project" value="TreeGrafter"/>
</dbReference>
<dbReference type="AlphaFoldDB" id="A0A6G0TPG8"/>
<reference evidence="3 4" key="1">
    <citation type="submission" date="2019-08" db="EMBL/GenBank/DDBJ databases">
        <title>The genome of the soybean aphid Biotype 1, its phylome, world population structure and adaptation to the North American continent.</title>
        <authorList>
            <person name="Giordano R."/>
            <person name="Donthu R.K."/>
            <person name="Hernandez A.G."/>
            <person name="Wright C.L."/>
            <person name="Zimin A.V."/>
        </authorList>
    </citation>
    <scope>NUCLEOTIDE SEQUENCE [LARGE SCALE GENOMIC DNA]</scope>
    <source>
        <tissue evidence="3">Whole aphids</tissue>
    </source>
</reference>
<accession>A0A6G0TPG8</accession>
<dbReference type="InterPro" id="IPR010448">
    <property type="entry name" value="Torsin"/>
</dbReference>
<proteinExistence type="inferred from homology"/>
<dbReference type="InterPro" id="IPR049337">
    <property type="entry name" value="TOR1A_C"/>
</dbReference>
<protein>
    <recommendedName>
        <fullName evidence="2">Torsin-1A C-terminal domain-containing protein</fullName>
    </recommendedName>
</protein>
<dbReference type="GO" id="GO:0016887">
    <property type="term" value="F:ATP hydrolysis activity"/>
    <property type="evidence" value="ECO:0007669"/>
    <property type="project" value="InterPro"/>
</dbReference>
<dbReference type="InterPro" id="IPR027417">
    <property type="entry name" value="P-loop_NTPase"/>
</dbReference>
<dbReference type="PRINTS" id="PR00300">
    <property type="entry name" value="CLPPROTEASEA"/>
</dbReference>
<gene>
    <name evidence="3" type="ORF">AGLY_007341</name>
</gene>
<organism evidence="3 4">
    <name type="scientific">Aphis glycines</name>
    <name type="common">Soybean aphid</name>
    <dbReference type="NCBI Taxonomy" id="307491"/>
    <lineage>
        <taxon>Eukaryota</taxon>
        <taxon>Metazoa</taxon>
        <taxon>Ecdysozoa</taxon>
        <taxon>Arthropoda</taxon>
        <taxon>Hexapoda</taxon>
        <taxon>Insecta</taxon>
        <taxon>Pterygota</taxon>
        <taxon>Neoptera</taxon>
        <taxon>Paraneoptera</taxon>
        <taxon>Hemiptera</taxon>
        <taxon>Sternorrhyncha</taxon>
        <taxon>Aphidomorpha</taxon>
        <taxon>Aphidoidea</taxon>
        <taxon>Aphididae</taxon>
        <taxon>Aphidini</taxon>
        <taxon>Aphis</taxon>
        <taxon>Aphis</taxon>
    </lineage>
</organism>
<dbReference type="OrthoDB" id="19623at2759"/>
<evidence type="ECO:0000259" key="2">
    <source>
        <dbReference type="Pfam" id="PF21376"/>
    </source>
</evidence>
<dbReference type="GO" id="GO:0005737">
    <property type="term" value="C:cytoplasm"/>
    <property type="evidence" value="ECO:0007669"/>
    <property type="project" value="UniProtKB-ARBA"/>
</dbReference>
<dbReference type="Pfam" id="PF06309">
    <property type="entry name" value="Torsin"/>
    <property type="match status" value="1"/>
</dbReference>
<dbReference type="GO" id="GO:0005524">
    <property type="term" value="F:ATP binding"/>
    <property type="evidence" value="ECO:0007669"/>
    <property type="project" value="InterPro"/>
</dbReference>
<dbReference type="InterPro" id="IPR001270">
    <property type="entry name" value="ClpA/B"/>
</dbReference>
<evidence type="ECO:0000313" key="4">
    <source>
        <dbReference type="Proteomes" id="UP000475862"/>
    </source>
</evidence>
<comment type="similarity">
    <text evidence="1">Belongs to the ClpA/ClpB family. Torsin subfamily.</text>
</comment>
<dbReference type="EMBL" id="VYZN01000023">
    <property type="protein sequence ID" value="KAE9536552.1"/>
    <property type="molecule type" value="Genomic_DNA"/>
</dbReference>
<feature type="domain" description="Torsin-1A C-terminal" evidence="2">
    <location>
        <begin position="281"/>
        <end position="333"/>
    </location>
</feature>
<keyword evidence="4" id="KW-1185">Reference proteome</keyword>